<comment type="caution">
    <text evidence="1">The sequence shown here is derived from an EMBL/GenBank/DDBJ whole genome shotgun (WGS) entry which is preliminary data.</text>
</comment>
<gene>
    <name evidence="1" type="ORF">HJG60_008939</name>
</gene>
<dbReference type="AlphaFoldDB" id="A0A833YML5"/>
<dbReference type="EMBL" id="JABVXQ010000013">
    <property type="protein sequence ID" value="KAF6081963.1"/>
    <property type="molecule type" value="Genomic_DNA"/>
</dbReference>
<evidence type="ECO:0000313" key="1">
    <source>
        <dbReference type="EMBL" id="KAF6081963.1"/>
    </source>
</evidence>
<name>A0A833YML5_9CHIR</name>
<sequence length="163" mass="18181">MRVPLTQRFCFQELAPDLFTRVLQDGGERTRTPALLFARCYSFDLTRNKDWATGDPNYTQVTLKMIPSLTCSVPSLEDGQNYGGATPFSVPPWERGPNEEARDATQKAVGKSKPACSWISKETALKGMAHPCDGMLLWAECPAPPIHNPLCDGVWRWGPREVI</sequence>
<dbReference type="Proteomes" id="UP000664940">
    <property type="component" value="Unassembled WGS sequence"/>
</dbReference>
<organism evidence="1 2">
    <name type="scientific">Phyllostomus discolor</name>
    <name type="common">pale spear-nosed bat</name>
    <dbReference type="NCBI Taxonomy" id="89673"/>
    <lineage>
        <taxon>Eukaryota</taxon>
        <taxon>Metazoa</taxon>
        <taxon>Chordata</taxon>
        <taxon>Craniata</taxon>
        <taxon>Vertebrata</taxon>
        <taxon>Euteleostomi</taxon>
        <taxon>Mammalia</taxon>
        <taxon>Eutheria</taxon>
        <taxon>Laurasiatheria</taxon>
        <taxon>Chiroptera</taxon>
        <taxon>Yangochiroptera</taxon>
        <taxon>Phyllostomidae</taxon>
        <taxon>Phyllostominae</taxon>
        <taxon>Phyllostomus</taxon>
    </lineage>
</organism>
<proteinExistence type="predicted"/>
<reference evidence="1 2" key="1">
    <citation type="journal article" date="2020" name="Nature">
        <title>Six reference-quality genomes reveal evolution of bat adaptations.</title>
        <authorList>
            <person name="Jebb D."/>
            <person name="Huang Z."/>
            <person name="Pippel M."/>
            <person name="Hughes G.M."/>
            <person name="Lavrichenko K."/>
            <person name="Devanna P."/>
            <person name="Winkler S."/>
            <person name="Jermiin L.S."/>
            <person name="Skirmuntt E.C."/>
            <person name="Katzourakis A."/>
            <person name="Burkitt-Gray L."/>
            <person name="Ray D.A."/>
            <person name="Sullivan K.A.M."/>
            <person name="Roscito J.G."/>
            <person name="Kirilenko B.M."/>
            <person name="Davalos L.M."/>
            <person name="Corthals A.P."/>
            <person name="Power M.L."/>
            <person name="Jones G."/>
            <person name="Ransome R.D."/>
            <person name="Dechmann D.K.N."/>
            <person name="Locatelli A.G."/>
            <person name="Puechmaille S.J."/>
            <person name="Fedrigo O."/>
            <person name="Jarvis E.D."/>
            <person name="Hiller M."/>
            <person name="Vernes S.C."/>
            <person name="Myers E.W."/>
            <person name="Teeling E.C."/>
        </authorList>
    </citation>
    <scope>NUCLEOTIDE SEQUENCE [LARGE SCALE GENOMIC DNA]</scope>
    <source>
        <strain evidence="1">Bat1K_MPI-CBG_1</strain>
    </source>
</reference>
<accession>A0A833YML5</accession>
<protein>
    <submittedName>
        <fullName evidence="1">Uncharacterized protein</fullName>
    </submittedName>
</protein>
<evidence type="ECO:0000313" key="2">
    <source>
        <dbReference type="Proteomes" id="UP000664940"/>
    </source>
</evidence>